<proteinExistence type="predicted"/>
<keyword evidence="3" id="KW-1185">Reference proteome</keyword>
<evidence type="ECO:0000313" key="3">
    <source>
        <dbReference type="Proteomes" id="UP000001307"/>
    </source>
</evidence>
<organism evidence="1">
    <name type="scientific">Oikopleura dioica</name>
    <name type="common">Tunicate</name>
    <dbReference type="NCBI Taxonomy" id="34765"/>
    <lineage>
        <taxon>Eukaryota</taxon>
        <taxon>Metazoa</taxon>
        <taxon>Chordata</taxon>
        <taxon>Tunicata</taxon>
        <taxon>Appendicularia</taxon>
        <taxon>Copelata</taxon>
        <taxon>Oikopleuridae</taxon>
        <taxon>Oikopleura</taxon>
    </lineage>
</organism>
<dbReference type="Proteomes" id="UP000011014">
    <property type="component" value="Unassembled WGS sequence"/>
</dbReference>
<dbReference type="Proteomes" id="UP000001307">
    <property type="component" value="Unassembled WGS sequence"/>
</dbReference>
<sequence length="154" mass="17687">MPKHLRRRSGGYTMNRMLLERNSKTCQFQKSFPIQKVNRSSVKIKFPRAKRPAVEGSRSAKSKIAQIFFARSSIVRKRKFLPAKKTRQQCGEKAQLLISTLNFRDSTKKTCSAGICTLSSSIQELTLFLILQPSRLMALYLKHRKKPSQDLKIS</sequence>
<dbReference type="InParanoid" id="E4XSQ3"/>
<gene>
    <name evidence="1" type="ORF">GSOID_T00002824001</name>
    <name evidence="2" type="ORF">GSOID_T00031716001</name>
</gene>
<dbReference type="EMBL" id="FN655157">
    <property type="protein sequence ID" value="CBY38205.1"/>
    <property type="molecule type" value="Genomic_DNA"/>
</dbReference>
<reference evidence="1" key="1">
    <citation type="journal article" date="2010" name="Science">
        <title>Plasticity of animal genome architecture unmasked by rapid evolution of a pelagic tunicate.</title>
        <authorList>
            <person name="Denoeud F."/>
            <person name="Henriet S."/>
            <person name="Mungpakdee S."/>
            <person name="Aury J.M."/>
            <person name="Da Silva C."/>
            <person name="Brinkmann H."/>
            <person name="Mikhaleva J."/>
            <person name="Olsen L.C."/>
            <person name="Jubin C."/>
            <person name="Canestro C."/>
            <person name="Bouquet J.M."/>
            <person name="Danks G."/>
            <person name="Poulain J."/>
            <person name="Campsteijn C."/>
            <person name="Adamski M."/>
            <person name="Cross I."/>
            <person name="Yadetie F."/>
            <person name="Muffato M."/>
            <person name="Louis A."/>
            <person name="Butcher S."/>
            <person name="Tsagkogeorga G."/>
            <person name="Konrad A."/>
            <person name="Singh S."/>
            <person name="Jensen M.F."/>
            <person name="Cong E.H."/>
            <person name="Eikeseth-Otteraa H."/>
            <person name="Noel B."/>
            <person name="Anthouard V."/>
            <person name="Porcel B.M."/>
            <person name="Kachouri-Lafond R."/>
            <person name="Nishino A."/>
            <person name="Ugolini M."/>
            <person name="Chourrout P."/>
            <person name="Nishida H."/>
            <person name="Aasland R."/>
            <person name="Huzurbazar S."/>
            <person name="Westhof E."/>
            <person name="Delsuc F."/>
            <person name="Lehrach H."/>
            <person name="Reinhardt R."/>
            <person name="Weissenbach J."/>
            <person name="Roy S.W."/>
            <person name="Artiguenave F."/>
            <person name="Postlethwait J.H."/>
            <person name="Manak J.R."/>
            <person name="Thompson E.M."/>
            <person name="Jaillon O."/>
            <person name="Du Pasquier L."/>
            <person name="Boudinot P."/>
            <person name="Liberles D.A."/>
            <person name="Volff J.N."/>
            <person name="Philippe H."/>
            <person name="Lenhard B."/>
            <person name="Roest Crollius H."/>
            <person name="Wincker P."/>
            <person name="Chourrout D."/>
        </authorList>
    </citation>
    <scope>NUCLEOTIDE SEQUENCE [LARGE SCALE GENOMIC DNA]</scope>
</reference>
<dbReference type="AlphaFoldDB" id="E4XSQ3"/>
<evidence type="ECO:0000313" key="2">
    <source>
        <dbReference type="EMBL" id="CBY38205.1"/>
    </source>
</evidence>
<accession>E4XSQ3</accession>
<protein>
    <submittedName>
        <fullName evidence="1">Uncharacterized protein</fullName>
    </submittedName>
</protein>
<dbReference type="EMBL" id="FN653139">
    <property type="protein sequence ID" value="CBY12765.1"/>
    <property type="molecule type" value="Genomic_DNA"/>
</dbReference>
<evidence type="ECO:0000313" key="1">
    <source>
        <dbReference type="EMBL" id="CBY12765.1"/>
    </source>
</evidence>
<name>E4XSQ3_OIKDI</name>